<keyword evidence="2" id="KW-0812">Transmembrane</keyword>
<feature type="region of interest" description="Disordered" evidence="1">
    <location>
        <begin position="16"/>
        <end position="35"/>
    </location>
</feature>
<dbReference type="InterPro" id="IPR054720">
    <property type="entry name" value="HpiC1"/>
</dbReference>
<dbReference type="Pfam" id="PF22825">
    <property type="entry name" value="HpiC1-like"/>
    <property type="match status" value="1"/>
</dbReference>
<gene>
    <name evidence="3" type="ORF">AVDCRST_MAG63-2837</name>
</gene>
<organism evidence="3">
    <name type="scientific">uncultured Armatimonadetes bacterium</name>
    <dbReference type="NCBI Taxonomy" id="157466"/>
    <lineage>
        <taxon>Bacteria</taxon>
        <taxon>Bacillati</taxon>
        <taxon>Armatimonadota</taxon>
        <taxon>environmental samples</taxon>
    </lineage>
</organism>
<dbReference type="EMBL" id="CADCTO010000372">
    <property type="protein sequence ID" value="CAA9268979.1"/>
    <property type="molecule type" value="Genomic_DNA"/>
</dbReference>
<evidence type="ECO:0000256" key="2">
    <source>
        <dbReference type="SAM" id="Phobius"/>
    </source>
</evidence>
<accession>A0A6J4J2Y6</accession>
<keyword evidence="2" id="KW-1133">Transmembrane helix</keyword>
<protein>
    <submittedName>
        <fullName evidence="3">Uncharacterized protein</fullName>
    </submittedName>
</protein>
<proteinExistence type="predicted"/>
<evidence type="ECO:0000313" key="3">
    <source>
        <dbReference type="EMBL" id="CAA9268979.1"/>
    </source>
</evidence>
<sequence>MAYGDALSGVPVRGPAVETVAGTPLPPRSGSRGEGPGVRAPVGVFFVPDASGSADARGRPIISAQEFVREHGVKTVFGLSGTFGDGTVFTLLVFTRESLDNETVDAFTHLIALIKAATADLVRQGALRLTDPHRVPARLPIAGFRRECRSARPPRRNGRCCGHMPRRLAARGSRCPMHPKEMVCMRCCLPIVSAGLLFCGALPPAMVRAQTPVVVPNASFETPDVPSDFGSSTSIPDWTVTASNGGQAVTFDPGANQFANSSTNTTPLPSPAAGFQTAFLTGNSALSSVSLLSSSLGVTEAGTRYDLSVALGNDLNSFSTARPGLVTIEFLAGGTPLGSLTTNAPALADGAFTDLSTFFVAASSGQDLRVRLTQTGVGQAYLDNVRVNATATPAPPALLVAGIGGGLLGVARMRSRRRAV</sequence>
<keyword evidence="2" id="KW-0472">Membrane</keyword>
<reference evidence="3" key="1">
    <citation type="submission" date="2020-02" db="EMBL/GenBank/DDBJ databases">
        <authorList>
            <person name="Meier V. D."/>
        </authorList>
    </citation>
    <scope>NUCLEOTIDE SEQUENCE</scope>
    <source>
        <strain evidence="3">AVDCRST_MAG63</strain>
    </source>
</reference>
<dbReference type="AlphaFoldDB" id="A0A6J4J2Y6"/>
<name>A0A6J4J2Y6_9BACT</name>
<feature type="transmembrane region" description="Helical" evidence="2">
    <location>
        <begin position="394"/>
        <end position="411"/>
    </location>
</feature>
<evidence type="ECO:0000256" key="1">
    <source>
        <dbReference type="SAM" id="MobiDB-lite"/>
    </source>
</evidence>
<dbReference type="Gene3D" id="2.60.120.260">
    <property type="entry name" value="Galactose-binding domain-like"/>
    <property type="match status" value="1"/>
</dbReference>